<dbReference type="Proteomes" id="UP000703674">
    <property type="component" value="Unassembled WGS sequence"/>
</dbReference>
<protein>
    <submittedName>
        <fullName evidence="1">Nucleoside phosphorylase</fullName>
    </submittedName>
</protein>
<keyword evidence="2" id="KW-1185">Reference proteome</keyword>
<comment type="caution">
    <text evidence="1">The sequence shown here is derived from an EMBL/GenBank/DDBJ whole genome shotgun (WGS) entry which is preliminary data.</text>
</comment>
<evidence type="ECO:0000313" key="1">
    <source>
        <dbReference type="EMBL" id="NJW54804.1"/>
    </source>
</evidence>
<organism evidence="1 2">
    <name type="scientific">Salinimicrobium oceani</name>
    <dbReference type="NCBI Taxonomy" id="2722702"/>
    <lineage>
        <taxon>Bacteria</taxon>
        <taxon>Pseudomonadati</taxon>
        <taxon>Bacteroidota</taxon>
        <taxon>Flavobacteriia</taxon>
        <taxon>Flavobacteriales</taxon>
        <taxon>Flavobacteriaceae</taxon>
        <taxon>Salinimicrobium</taxon>
    </lineage>
</organism>
<feature type="non-terminal residue" evidence="1">
    <location>
        <position position="1"/>
    </location>
</feature>
<dbReference type="EMBL" id="JAAVJR010000515">
    <property type="protein sequence ID" value="NJW54804.1"/>
    <property type="molecule type" value="Genomic_DNA"/>
</dbReference>
<proteinExistence type="predicted"/>
<dbReference type="SUPFAM" id="SSF53167">
    <property type="entry name" value="Purine and uridine phosphorylases"/>
    <property type="match status" value="1"/>
</dbReference>
<gene>
    <name evidence="1" type="ORF">HC175_17985</name>
</gene>
<dbReference type="InterPro" id="IPR035994">
    <property type="entry name" value="Nucleoside_phosphorylase_sf"/>
</dbReference>
<reference evidence="1 2" key="1">
    <citation type="submission" date="2020-03" db="EMBL/GenBank/DDBJ databases">
        <title>Salinimicrobium sp. nov, isolated from SCS.</title>
        <authorList>
            <person name="Cao W.R."/>
        </authorList>
    </citation>
    <scope>NUCLEOTIDE SEQUENCE [LARGE SCALE GENOMIC DNA]</scope>
    <source>
        <strain evidence="2">J15B91</strain>
    </source>
</reference>
<dbReference type="Gene3D" id="3.40.50.1580">
    <property type="entry name" value="Nucleoside phosphorylase domain"/>
    <property type="match status" value="1"/>
</dbReference>
<sequence length="60" mass="6506">KKITNLEMETSAIFGLSKMLGHKALSVNAIIANRATGNFTKDGAKAVDNTIRYTLEKLVP</sequence>
<name>A0ABX1D6B8_9FLAO</name>
<evidence type="ECO:0000313" key="2">
    <source>
        <dbReference type="Proteomes" id="UP000703674"/>
    </source>
</evidence>
<accession>A0ABX1D6B8</accession>